<evidence type="ECO:0000259" key="2">
    <source>
        <dbReference type="PROSITE" id="PS51154"/>
    </source>
</evidence>
<evidence type="ECO:0000313" key="4">
    <source>
        <dbReference type="Proteomes" id="UP000832041"/>
    </source>
</evidence>
<accession>A0ABY4L9N8</accession>
<organism evidence="3 4">
    <name type="scientific">Thermobifida alba</name>
    <name type="common">Thermomonospora alba</name>
    <dbReference type="NCBI Taxonomy" id="53522"/>
    <lineage>
        <taxon>Bacteria</taxon>
        <taxon>Bacillati</taxon>
        <taxon>Actinomycetota</taxon>
        <taxon>Actinomycetes</taxon>
        <taxon>Streptosporangiales</taxon>
        <taxon>Nocardiopsidaceae</taxon>
        <taxon>Thermobifida</taxon>
    </lineage>
</organism>
<comment type="catalytic activity">
    <reaction evidence="1">
        <text>an N-(ADP-alpha-D-ribosyl)-thymidine in DNA + H2O = a thymidine in DNA + ADP-D-ribose</text>
        <dbReference type="Rhea" id="RHEA:71655"/>
        <dbReference type="Rhea" id="RHEA-COMP:13556"/>
        <dbReference type="Rhea" id="RHEA-COMP:18051"/>
        <dbReference type="ChEBI" id="CHEBI:15377"/>
        <dbReference type="ChEBI" id="CHEBI:57967"/>
        <dbReference type="ChEBI" id="CHEBI:137386"/>
        <dbReference type="ChEBI" id="CHEBI:191199"/>
    </reaction>
    <physiologicalReaction direction="left-to-right" evidence="1">
        <dbReference type="Rhea" id="RHEA:71656"/>
    </physiologicalReaction>
</comment>
<protein>
    <submittedName>
        <fullName evidence="3">Macro domain-containing protein</fullName>
    </submittedName>
</protein>
<feature type="domain" description="Macro" evidence="2">
    <location>
        <begin position="1"/>
        <end position="124"/>
    </location>
</feature>
<evidence type="ECO:0000313" key="3">
    <source>
        <dbReference type="EMBL" id="UPT23586.1"/>
    </source>
</evidence>
<dbReference type="InterPro" id="IPR002589">
    <property type="entry name" value="Macro_dom"/>
</dbReference>
<dbReference type="InterPro" id="IPR043472">
    <property type="entry name" value="Macro_dom-like"/>
</dbReference>
<keyword evidence="4" id="KW-1185">Reference proteome</keyword>
<gene>
    <name evidence="3" type="ORF">FOF52_17270</name>
</gene>
<dbReference type="Proteomes" id="UP000832041">
    <property type="component" value="Chromosome"/>
</dbReference>
<dbReference type="EMBL" id="CP051627">
    <property type="protein sequence ID" value="UPT23586.1"/>
    <property type="molecule type" value="Genomic_DNA"/>
</dbReference>
<dbReference type="PANTHER" id="PTHR12521">
    <property type="entry name" value="PROTEIN C6ORF130"/>
    <property type="match status" value="1"/>
</dbReference>
<reference evidence="3 4" key="1">
    <citation type="submission" date="2020-04" db="EMBL/GenBank/DDBJ databases">
        <title>Thermobifida alba genome sequencing and assembly.</title>
        <authorList>
            <person name="Luzics S."/>
            <person name="Horvath B."/>
            <person name="Nagy I."/>
            <person name="Toth A."/>
            <person name="Nagy I."/>
            <person name="Kukolya J."/>
        </authorList>
    </citation>
    <scope>NUCLEOTIDE SEQUENCE [LARGE SCALE GENOMIC DNA]</scope>
    <source>
        <strain evidence="3 4">DSM 43795</strain>
    </source>
</reference>
<dbReference type="SUPFAM" id="SSF52949">
    <property type="entry name" value="Macro domain-like"/>
    <property type="match status" value="1"/>
</dbReference>
<dbReference type="PROSITE" id="PS51154">
    <property type="entry name" value="MACRO"/>
    <property type="match status" value="1"/>
</dbReference>
<name>A0ABY4L9N8_THEAE</name>
<dbReference type="PANTHER" id="PTHR12521:SF0">
    <property type="entry name" value="ADP-RIBOSE GLYCOHYDROLASE OARD1"/>
    <property type="match status" value="1"/>
</dbReference>
<proteinExistence type="predicted"/>
<dbReference type="CDD" id="cd02901">
    <property type="entry name" value="Macro_Poa1p-like"/>
    <property type="match status" value="1"/>
</dbReference>
<evidence type="ECO:0000256" key="1">
    <source>
        <dbReference type="ARBA" id="ARBA00035885"/>
    </source>
</evidence>
<dbReference type="InterPro" id="IPR050892">
    <property type="entry name" value="ADP-ribose_metab_enzymes"/>
</dbReference>
<dbReference type="Gene3D" id="3.40.220.10">
    <property type="entry name" value="Leucine Aminopeptidase, subunit E, domain 1"/>
    <property type="match status" value="1"/>
</dbReference>
<dbReference type="Pfam" id="PF01661">
    <property type="entry name" value="Macro"/>
    <property type="match status" value="1"/>
</dbReference>
<sequence>MGKGIALQFKRAFPENYRDYRAACERGEVTVGRMHVHALARPGRPRFVVNFPTKRHWRSPSRLDDIESGLAALRDTITALSIGSVAVPPLGCGHGGLSWAEVRPLVERALGDLPGVEVRLWEPR</sequence>